<sequence>MKIVAYRLSYNLEAGMNSVLLLYTQRVHLYLAGISKFGLNLLFFNFIYTFLSGSSLQQNLTLTVIIKRKKCLQINANFIANFCLLEDVICQAYNILDAVGKIRFNFQ</sequence>
<comment type="caution">
    <text evidence="2">The sequence shown here is derived from an EMBL/GenBank/DDBJ whole genome shotgun (WGS) entry which is preliminary data.</text>
</comment>
<dbReference type="EMBL" id="CAMPGE010022175">
    <property type="protein sequence ID" value="CAI2380235.1"/>
    <property type="molecule type" value="Genomic_DNA"/>
</dbReference>
<evidence type="ECO:0000313" key="3">
    <source>
        <dbReference type="Proteomes" id="UP001295684"/>
    </source>
</evidence>
<keyword evidence="1" id="KW-0472">Membrane</keyword>
<keyword evidence="3" id="KW-1185">Reference proteome</keyword>
<proteinExistence type="predicted"/>
<dbReference type="Proteomes" id="UP001295684">
    <property type="component" value="Unassembled WGS sequence"/>
</dbReference>
<reference evidence="2" key="1">
    <citation type="submission" date="2023-07" db="EMBL/GenBank/DDBJ databases">
        <authorList>
            <consortium name="AG Swart"/>
            <person name="Singh M."/>
            <person name="Singh A."/>
            <person name="Seah K."/>
            <person name="Emmerich C."/>
        </authorList>
    </citation>
    <scope>NUCLEOTIDE SEQUENCE</scope>
    <source>
        <strain evidence="2">DP1</strain>
    </source>
</reference>
<evidence type="ECO:0000256" key="1">
    <source>
        <dbReference type="SAM" id="Phobius"/>
    </source>
</evidence>
<feature type="transmembrane region" description="Helical" evidence="1">
    <location>
        <begin position="27"/>
        <end position="51"/>
    </location>
</feature>
<accession>A0AAD1XWA3</accession>
<evidence type="ECO:0000313" key="2">
    <source>
        <dbReference type="EMBL" id="CAI2380235.1"/>
    </source>
</evidence>
<organism evidence="2 3">
    <name type="scientific">Euplotes crassus</name>
    <dbReference type="NCBI Taxonomy" id="5936"/>
    <lineage>
        <taxon>Eukaryota</taxon>
        <taxon>Sar</taxon>
        <taxon>Alveolata</taxon>
        <taxon>Ciliophora</taxon>
        <taxon>Intramacronucleata</taxon>
        <taxon>Spirotrichea</taxon>
        <taxon>Hypotrichia</taxon>
        <taxon>Euplotida</taxon>
        <taxon>Euplotidae</taxon>
        <taxon>Moneuplotes</taxon>
    </lineage>
</organism>
<keyword evidence="1" id="KW-0812">Transmembrane</keyword>
<gene>
    <name evidence="2" type="ORF">ECRASSUSDP1_LOCUS21667</name>
</gene>
<name>A0AAD1XWA3_EUPCR</name>
<dbReference type="AlphaFoldDB" id="A0AAD1XWA3"/>
<protein>
    <submittedName>
        <fullName evidence="2">Uncharacterized protein</fullName>
    </submittedName>
</protein>
<keyword evidence="1" id="KW-1133">Transmembrane helix</keyword>